<evidence type="ECO:0000259" key="1">
    <source>
        <dbReference type="Pfam" id="PF07603"/>
    </source>
</evidence>
<feature type="domain" description="Lcl C-terminal" evidence="1">
    <location>
        <begin position="18"/>
        <end position="130"/>
    </location>
</feature>
<proteinExistence type="predicted"/>
<gene>
    <name evidence="2" type="ORF">BCL79_0648</name>
</gene>
<organism evidence="2 3">
    <name type="scientific">Stenotrophomonas rhizophila</name>
    <dbReference type="NCBI Taxonomy" id="216778"/>
    <lineage>
        <taxon>Bacteria</taxon>
        <taxon>Pseudomonadati</taxon>
        <taxon>Pseudomonadota</taxon>
        <taxon>Gammaproteobacteria</taxon>
        <taxon>Lysobacterales</taxon>
        <taxon>Lysobacteraceae</taxon>
        <taxon>Stenotrophomonas</taxon>
    </lineage>
</organism>
<name>A0A498CMD6_9GAMM</name>
<protein>
    <submittedName>
        <fullName evidence="2">Uncharacterized protein DUF1566</fullName>
    </submittedName>
</protein>
<evidence type="ECO:0000313" key="3">
    <source>
        <dbReference type="Proteomes" id="UP000274786"/>
    </source>
</evidence>
<dbReference type="AlphaFoldDB" id="A0A498CMD6"/>
<dbReference type="Proteomes" id="UP000274786">
    <property type="component" value="Unassembled WGS sequence"/>
</dbReference>
<evidence type="ECO:0000313" key="2">
    <source>
        <dbReference type="EMBL" id="RLK56264.1"/>
    </source>
</evidence>
<accession>A0A498CMD6</accession>
<dbReference type="EMBL" id="RCDC01000004">
    <property type="protein sequence ID" value="RLK56264.1"/>
    <property type="molecule type" value="Genomic_DNA"/>
</dbReference>
<dbReference type="Pfam" id="PF07603">
    <property type="entry name" value="Lcl_C"/>
    <property type="match status" value="1"/>
</dbReference>
<comment type="caution">
    <text evidence="2">The sequence shown here is derived from an EMBL/GenBank/DDBJ whole genome shotgun (WGS) entry which is preliminary data.</text>
</comment>
<dbReference type="RefSeq" id="WP_220668894.1">
    <property type="nucleotide sequence ID" value="NZ_RCDC01000004.1"/>
</dbReference>
<reference evidence="2 3" key="1">
    <citation type="submission" date="2018-10" db="EMBL/GenBank/DDBJ databases">
        <title>Comparative analysis of microorganisms from saline springs in Andes Mountain Range, Colombia.</title>
        <authorList>
            <person name="Rubin E."/>
        </authorList>
    </citation>
    <scope>NUCLEOTIDE SEQUENCE [LARGE SCALE GENOMIC DNA]</scope>
    <source>
        <strain evidence="2 3">USBA GBX 843</strain>
    </source>
</reference>
<dbReference type="InterPro" id="IPR011460">
    <property type="entry name" value="Lcl_C"/>
</dbReference>
<sequence length="134" mass="15130">MSQQSQQRFTQTHGGVLTVIDSTTGLEWIAKPLAGEFEHQKAIDACAALDFAGHKDWRLPTRAELLTLVDITRHEPAIDTAAFPDFPKRGWFWTSDLCAWSSASAWFVLFNYGYVDNHPRDYDGFVLAVRRAGQ</sequence>